<dbReference type="GO" id="GO:0017119">
    <property type="term" value="C:Golgi transport complex"/>
    <property type="evidence" value="ECO:0007669"/>
    <property type="project" value="InterPro"/>
</dbReference>
<dbReference type="AlphaFoldDB" id="A0A9N9URX1"/>
<evidence type="ECO:0000256" key="8">
    <source>
        <dbReference type="SAM" id="MobiDB-lite"/>
    </source>
</evidence>
<keyword evidence="4" id="KW-0813">Transport</keyword>
<keyword evidence="7" id="KW-0472">Membrane</keyword>
<feature type="compositionally biased region" description="Basic and acidic residues" evidence="8">
    <location>
        <begin position="712"/>
        <end position="723"/>
    </location>
</feature>
<comment type="caution">
    <text evidence="9">The sequence shown here is derived from an EMBL/GenBank/DDBJ whole genome shotgun (WGS) entry which is preliminary data.</text>
</comment>
<dbReference type="EMBL" id="CABFNO020001539">
    <property type="protein sequence ID" value="CAG9996517.1"/>
    <property type="molecule type" value="Genomic_DNA"/>
</dbReference>
<proteinExistence type="inferred from homology"/>
<evidence type="ECO:0000256" key="5">
    <source>
        <dbReference type="ARBA" id="ARBA00022927"/>
    </source>
</evidence>
<evidence type="ECO:0000256" key="2">
    <source>
        <dbReference type="ARBA" id="ARBA00006653"/>
    </source>
</evidence>
<dbReference type="Proteomes" id="UP000754883">
    <property type="component" value="Unassembled WGS sequence"/>
</dbReference>
<keyword evidence="6" id="KW-0333">Golgi apparatus</keyword>
<accession>A0A9N9URX1</accession>
<feature type="compositionally biased region" description="Acidic residues" evidence="8">
    <location>
        <begin position="724"/>
        <end position="742"/>
    </location>
</feature>
<dbReference type="GO" id="GO:0006891">
    <property type="term" value="P:intra-Golgi vesicle-mediated transport"/>
    <property type="evidence" value="ECO:0007669"/>
    <property type="project" value="InterPro"/>
</dbReference>
<keyword evidence="5" id="KW-0653">Protein transport</keyword>
<feature type="region of interest" description="Disordered" evidence="8">
    <location>
        <begin position="691"/>
        <end position="748"/>
    </location>
</feature>
<dbReference type="OrthoDB" id="46189at2759"/>
<dbReference type="Pfam" id="PF08700">
    <property type="entry name" value="VPS51_Exo84_N"/>
    <property type="match status" value="1"/>
</dbReference>
<dbReference type="PANTHER" id="PTHR31658">
    <property type="entry name" value="CONSERVED OLIGOMERIC GOLGI COMPLEX SUBUNIT 1"/>
    <property type="match status" value="1"/>
</dbReference>
<evidence type="ECO:0000313" key="9">
    <source>
        <dbReference type="EMBL" id="CAG9996517.1"/>
    </source>
</evidence>
<dbReference type="InterPro" id="IPR033370">
    <property type="entry name" value="COG1"/>
</dbReference>
<sequence>MSVFDASTITSSAEIFSGTHTLPQIRAIHKSLHVQIEEKATRLRTQVGSSYRELLGTADTIVQMRNDNVAVQELLGQMGGRCGRAIVGDKVSGLADFVKGADRPELEEDAKARLLGASVLVIGRLLKGGPVAGGEIHGSATTRGDRLVLAAKLLVLCRLLNKSFGARVAESPRRHDIEASNKSLRSLRNRLTRNVEKALSSEVEDADREDLLKVLCAYCLASSSGARDALRYFLNIRGRAMAFTLELEEGQREKRNEDIVKGLRLYTQSILDVQALVPTRLSQAVAALKSKPLFSEPALRQLDQLRLDVYGRWCGEDIEYFTPFIRHDDLDGKQAREMLFDWAKKGERVLLEGVEASMEHMSEFKSIMELRTSLLQLWIREGGKAKGIDPADMQDDLREVINGRLLAVLETKVKKLRIVGSEVSSTLESWRSGITDKRHGLWGEQGYDAALSDGAAPFIEEVVSRLFGRNDAVSKALNCYRSWFHVIDDVREVVQSLEKQRWDNDYDEVEDEETIQARQQILSQEDPKKLKEKLDTSLGEAFLELDQQFTKLWEEHPSSPNAEHISIYLLRVVRDIRNQLPALESVKRFGLGIVPSLHEKLTEHVAIKVLDNFASTGLSERSVEIRALWEGRPPLPTQPSPGTFAFLRDLTNSMGEAGSDLWSPRAVKTVKEFLALRLGALWNMTMADLESETTSVGHQRPKKKTDEDDAEPKDGEKSEAEQGKEEEEKDEKEEDKDSDEPSPEERKRDLQIQWLYDVAYLQQALALKQDDKTKDSQASSPYLEDLEEKLVRQTGLDEASRQRMKKSADVFWQRTKLLFGLLA</sequence>
<gene>
    <name evidence="9" type="ORF">CBYS24578_00012816</name>
</gene>
<comment type="similarity">
    <text evidence="2">Belongs to the COG1 family.</text>
</comment>
<evidence type="ECO:0000256" key="3">
    <source>
        <dbReference type="ARBA" id="ARBA00020978"/>
    </source>
</evidence>
<dbReference type="GO" id="GO:0000139">
    <property type="term" value="C:Golgi membrane"/>
    <property type="evidence" value="ECO:0007669"/>
    <property type="project" value="UniProtKB-SubCell"/>
</dbReference>
<evidence type="ECO:0000256" key="7">
    <source>
        <dbReference type="ARBA" id="ARBA00023136"/>
    </source>
</evidence>
<evidence type="ECO:0000256" key="4">
    <source>
        <dbReference type="ARBA" id="ARBA00022448"/>
    </source>
</evidence>
<evidence type="ECO:0000256" key="1">
    <source>
        <dbReference type="ARBA" id="ARBA00004395"/>
    </source>
</evidence>
<keyword evidence="10" id="KW-1185">Reference proteome</keyword>
<evidence type="ECO:0000313" key="10">
    <source>
        <dbReference type="Proteomes" id="UP000754883"/>
    </source>
</evidence>
<dbReference type="PANTHER" id="PTHR31658:SF0">
    <property type="entry name" value="CONSERVED OLIGOMERIC GOLGI COMPLEX SUBUNIT 1"/>
    <property type="match status" value="1"/>
</dbReference>
<evidence type="ECO:0000256" key="6">
    <source>
        <dbReference type="ARBA" id="ARBA00023034"/>
    </source>
</evidence>
<reference evidence="9" key="1">
    <citation type="submission" date="2021-10" db="EMBL/GenBank/DDBJ databases">
        <authorList>
            <person name="Piombo E."/>
        </authorList>
    </citation>
    <scope>NUCLEOTIDE SEQUENCE</scope>
</reference>
<dbReference type="GO" id="GO:0015031">
    <property type="term" value="P:protein transport"/>
    <property type="evidence" value="ECO:0007669"/>
    <property type="project" value="UniProtKB-KW"/>
</dbReference>
<protein>
    <recommendedName>
        <fullName evidence="3">Conserved oligomeric Golgi complex subunit 1</fullName>
    </recommendedName>
</protein>
<name>A0A9N9URX1_9HYPO</name>
<organism evidence="9 10">
    <name type="scientific">Clonostachys byssicola</name>
    <dbReference type="NCBI Taxonomy" id="160290"/>
    <lineage>
        <taxon>Eukaryota</taxon>
        <taxon>Fungi</taxon>
        <taxon>Dikarya</taxon>
        <taxon>Ascomycota</taxon>
        <taxon>Pezizomycotina</taxon>
        <taxon>Sordariomycetes</taxon>
        <taxon>Hypocreomycetidae</taxon>
        <taxon>Hypocreales</taxon>
        <taxon>Bionectriaceae</taxon>
        <taxon>Clonostachys</taxon>
    </lineage>
</organism>
<comment type="subcellular location">
    <subcellularLocation>
        <location evidence="1">Golgi apparatus membrane</location>
        <topology evidence="1">Peripheral membrane protein</topology>
    </subcellularLocation>
</comment>